<keyword evidence="3" id="KW-0597">Phosphoprotein</keyword>
<keyword evidence="5 7" id="KW-0460">Magnesium</keyword>
<dbReference type="Proteomes" id="UP001642464">
    <property type="component" value="Unassembled WGS sequence"/>
</dbReference>
<dbReference type="InterPro" id="IPR005845">
    <property type="entry name" value="A-D-PHexomutase_a/b/a-II"/>
</dbReference>
<evidence type="ECO:0000256" key="8">
    <source>
        <dbReference type="SAM" id="SignalP"/>
    </source>
</evidence>
<evidence type="ECO:0000256" key="2">
    <source>
        <dbReference type="ARBA" id="ARBA00010231"/>
    </source>
</evidence>
<sequence>MLLIVMVVVGATVRAMGRAVRKDAAILANLAGDLAGHAQAAPKGDFTFQSLQLVTKSMRKLAELGGAAGAPARKKGSADSFPDVGAMDDAGDLVSGAAAAAPVPAPAGSVPEQVFREYDIRGVAGQDLSASLVKQVGMAIGTESGAAGVNTVVVARDGRASSPELAEALMQGLQQSGRDVIDLGMVPTPILYYATKVLDATSGVMVTGSHNPPDHNGLKIVIAGETLYGERVQGLKARIERGDFSSGNGNRTSENLVPRYLQEVTQDIVMARPMKVVMDAANGVAATVAPELLRQLGCDVSVLNETVDGNFPGHSPDTSKPENYQQLIEAVKSQGAELGIAFDGDGDRLGIVTAAGNIVWADT</sequence>
<dbReference type="PANTHER" id="PTHR43771:SF2">
    <property type="entry name" value="PHOSPHOMANNOMUTASE_PHOSPHOGLUCOMUTASE"/>
    <property type="match status" value="1"/>
</dbReference>
<feature type="domain" description="Alpha-D-phosphohexomutase alpha/beta/alpha" evidence="10">
    <location>
        <begin position="260"/>
        <end position="356"/>
    </location>
</feature>
<comment type="similarity">
    <text evidence="2 7">Belongs to the phosphohexose mutase family.</text>
</comment>
<evidence type="ECO:0000256" key="1">
    <source>
        <dbReference type="ARBA" id="ARBA00001946"/>
    </source>
</evidence>
<feature type="signal peptide" evidence="8">
    <location>
        <begin position="1"/>
        <end position="17"/>
    </location>
</feature>
<accession>A0ABP0PJB0</accession>
<comment type="caution">
    <text evidence="11">The sequence shown here is derived from an EMBL/GenBank/DDBJ whole genome shotgun (WGS) entry which is preliminary data.</text>
</comment>
<dbReference type="PRINTS" id="PR00509">
    <property type="entry name" value="PGMPMM"/>
</dbReference>
<evidence type="ECO:0000256" key="6">
    <source>
        <dbReference type="ARBA" id="ARBA00023235"/>
    </source>
</evidence>
<gene>
    <name evidence="11" type="ORF">SCF082_LOCUS36363</name>
</gene>
<dbReference type="InterPro" id="IPR005844">
    <property type="entry name" value="A-D-PHexomutase_a/b/a-I"/>
</dbReference>
<evidence type="ECO:0000256" key="4">
    <source>
        <dbReference type="ARBA" id="ARBA00022723"/>
    </source>
</evidence>
<organism evidence="11 12">
    <name type="scientific">Durusdinium trenchii</name>
    <dbReference type="NCBI Taxonomy" id="1381693"/>
    <lineage>
        <taxon>Eukaryota</taxon>
        <taxon>Sar</taxon>
        <taxon>Alveolata</taxon>
        <taxon>Dinophyceae</taxon>
        <taxon>Suessiales</taxon>
        <taxon>Symbiodiniaceae</taxon>
        <taxon>Durusdinium</taxon>
    </lineage>
</organism>
<dbReference type="SUPFAM" id="SSF53738">
    <property type="entry name" value="Phosphoglucomutase, first 3 domains"/>
    <property type="match status" value="2"/>
</dbReference>
<reference evidence="11 12" key="1">
    <citation type="submission" date="2024-02" db="EMBL/GenBank/DDBJ databases">
        <authorList>
            <person name="Chen Y."/>
            <person name="Shah S."/>
            <person name="Dougan E. K."/>
            <person name="Thang M."/>
            <person name="Chan C."/>
        </authorList>
    </citation>
    <scope>NUCLEOTIDE SEQUENCE [LARGE SCALE GENOMIC DNA]</scope>
</reference>
<dbReference type="InterPro" id="IPR005841">
    <property type="entry name" value="Alpha-D-phosphohexomutase_SF"/>
</dbReference>
<evidence type="ECO:0000256" key="3">
    <source>
        <dbReference type="ARBA" id="ARBA00022553"/>
    </source>
</evidence>
<dbReference type="EMBL" id="CAXAMM010035779">
    <property type="protein sequence ID" value="CAK9074810.1"/>
    <property type="molecule type" value="Genomic_DNA"/>
</dbReference>
<evidence type="ECO:0000259" key="9">
    <source>
        <dbReference type="Pfam" id="PF02878"/>
    </source>
</evidence>
<dbReference type="Pfam" id="PF02878">
    <property type="entry name" value="PGM_PMM_I"/>
    <property type="match status" value="1"/>
</dbReference>
<dbReference type="Gene3D" id="3.40.120.10">
    <property type="entry name" value="Alpha-D-Glucose-1,6-Bisphosphate, subunit A, domain 3"/>
    <property type="match status" value="2"/>
</dbReference>
<feature type="domain" description="Alpha-D-phosphohexomutase alpha/beta/alpha" evidence="9">
    <location>
        <begin position="113"/>
        <end position="244"/>
    </location>
</feature>
<proteinExistence type="inferred from homology"/>
<evidence type="ECO:0000256" key="5">
    <source>
        <dbReference type="ARBA" id="ARBA00022842"/>
    </source>
</evidence>
<dbReference type="Pfam" id="PF02879">
    <property type="entry name" value="PGM_PMM_II"/>
    <property type="match status" value="1"/>
</dbReference>
<feature type="non-terminal residue" evidence="11">
    <location>
        <position position="363"/>
    </location>
</feature>
<keyword evidence="4 7" id="KW-0479">Metal-binding</keyword>
<dbReference type="PROSITE" id="PS00710">
    <property type="entry name" value="PGM_PMM"/>
    <property type="match status" value="1"/>
</dbReference>
<dbReference type="InterPro" id="IPR016055">
    <property type="entry name" value="A-D-PHexomutase_a/b/a-I/II/III"/>
</dbReference>
<dbReference type="InterPro" id="IPR016066">
    <property type="entry name" value="A-D-PHexomutase_CS"/>
</dbReference>
<keyword evidence="8" id="KW-0732">Signal</keyword>
<evidence type="ECO:0000259" key="10">
    <source>
        <dbReference type="Pfam" id="PF02879"/>
    </source>
</evidence>
<dbReference type="PANTHER" id="PTHR43771">
    <property type="entry name" value="PHOSPHOMANNOMUTASE"/>
    <property type="match status" value="1"/>
</dbReference>
<evidence type="ECO:0000256" key="7">
    <source>
        <dbReference type="RuleBase" id="RU004326"/>
    </source>
</evidence>
<evidence type="ECO:0000313" key="12">
    <source>
        <dbReference type="Proteomes" id="UP001642464"/>
    </source>
</evidence>
<name>A0ABP0PJB0_9DINO</name>
<keyword evidence="12" id="KW-1185">Reference proteome</keyword>
<protein>
    <submittedName>
        <fullName evidence="11">Phosphomannomutase/phosphoglucomutase (PMM / PGM)</fullName>
    </submittedName>
</protein>
<keyword evidence="6" id="KW-0413">Isomerase</keyword>
<comment type="cofactor">
    <cofactor evidence="1">
        <name>Mg(2+)</name>
        <dbReference type="ChEBI" id="CHEBI:18420"/>
    </cofactor>
</comment>
<feature type="chain" id="PRO_5046575518" evidence="8">
    <location>
        <begin position="18"/>
        <end position="363"/>
    </location>
</feature>
<evidence type="ECO:0000313" key="11">
    <source>
        <dbReference type="EMBL" id="CAK9074810.1"/>
    </source>
</evidence>